<dbReference type="EMBL" id="SFAZ01000185">
    <property type="protein sequence ID" value="TRU72826.1"/>
    <property type="molecule type" value="Genomic_DNA"/>
</dbReference>
<keyword evidence="1" id="KW-0812">Transmembrane</keyword>
<dbReference type="Proteomes" id="UP000320674">
    <property type="component" value="Unassembled WGS sequence"/>
</dbReference>
<keyword evidence="1" id="KW-1133">Transmembrane helix</keyword>
<comment type="caution">
    <text evidence="2">The sequence shown here is derived from an EMBL/GenBank/DDBJ whole genome shotgun (WGS) entry which is preliminary data.</text>
</comment>
<keyword evidence="1" id="KW-0472">Membrane</keyword>
<dbReference type="AlphaFoldDB" id="A0A552HNN5"/>
<evidence type="ECO:0000313" key="2">
    <source>
        <dbReference type="EMBL" id="TRU72826.1"/>
    </source>
</evidence>
<feature type="transmembrane region" description="Helical" evidence="1">
    <location>
        <begin position="6"/>
        <end position="28"/>
    </location>
</feature>
<evidence type="ECO:0000313" key="3">
    <source>
        <dbReference type="Proteomes" id="UP000320674"/>
    </source>
</evidence>
<reference evidence="2 3" key="1">
    <citation type="submission" date="2019-01" db="EMBL/GenBank/DDBJ databases">
        <title>Coherence of Microcystis species and biogeography revealed through population genomics.</title>
        <authorList>
            <person name="Perez-Carrascal O.M."/>
            <person name="Terrat Y."/>
            <person name="Giani A."/>
            <person name="Fortin N."/>
            <person name="Tromas N."/>
            <person name="Shapiro B.J."/>
        </authorList>
    </citation>
    <scope>NUCLEOTIDE SEQUENCE [LARGE SCALE GENOMIC DNA]</scope>
    <source>
        <strain evidence="2">Mv_BB_P_19951000_S68D</strain>
    </source>
</reference>
<protein>
    <submittedName>
        <fullName evidence="2">Uncharacterized protein</fullName>
    </submittedName>
</protein>
<proteinExistence type="predicted"/>
<organism evidence="2 3">
    <name type="scientific">Microcystis viridis Mv_BB_P_19951000_S68D</name>
    <dbReference type="NCBI Taxonomy" id="2486270"/>
    <lineage>
        <taxon>Bacteria</taxon>
        <taxon>Bacillati</taxon>
        <taxon>Cyanobacteriota</taxon>
        <taxon>Cyanophyceae</taxon>
        <taxon>Oscillatoriophycideae</taxon>
        <taxon>Chroococcales</taxon>
        <taxon>Microcystaceae</taxon>
        <taxon>Microcystis</taxon>
    </lineage>
</organism>
<evidence type="ECO:0000256" key="1">
    <source>
        <dbReference type="SAM" id="Phobius"/>
    </source>
</evidence>
<name>A0A552HNN5_MICVR</name>
<accession>A0A552HNN5</accession>
<gene>
    <name evidence="2" type="ORF">EWV77_12840</name>
</gene>
<sequence>MVLTRYLIIVHLMITSITVDGAALGRIVSLKLKRKFWLSNYVLLNLDFVKISLDKGDLT</sequence>